<feature type="region of interest" description="Disordered" evidence="12">
    <location>
        <begin position="87"/>
        <end position="106"/>
    </location>
</feature>
<evidence type="ECO:0000313" key="15">
    <source>
        <dbReference type="Proteomes" id="UP000237481"/>
    </source>
</evidence>
<gene>
    <name evidence="14" type="ORF">TPAR_04671</name>
</gene>
<keyword evidence="9 13" id="KW-1133">Transmembrane helix</keyword>
<dbReference type="EMBL" id="PKSG01000466">
    <property type="protein sequence ID" value="POR35138.1"/>
    <property type="molecule type" value="Genomic_DNA"/>
</dbReference>
<evidence type="ECO:0000256" key="3">
    <source>
        <dbReference type="ARBA" id="ARBA00010815"/>
    </source>
</evidence>
<evidence type="ECO:0000256" key="12">
    <source>
        <dbReference type="SAM" id="MobiDB-lite"/>
    </source>
</evidence>
<keyword evidence="10" id="KW-0443">Lipid metabolism</keyword>
<dbReference type="GO" id="GO:0016020">
    <property type="term" value="C:membrane"/>
    <property type="evidence" value="ECO:0007669"/>
    <property type="project" value="UniProtKB-SubCell"/>
</dbReference>
<keyword evidence="7" id="KW-0949">S-adenosyl-L-methionine</keyword>
<dbReference type="GO" id="GO:0008168">
    <property type="term" value="F:methyltransferase activity"/>
    <property type="evidence" value="ECO:0007669"/>
    <property type="project" value="UniProtKB-KW"/>
</dbReference>
<dbReference type="Proteomes" id="UP000237481">
    <property type="component" value="Unassembled WGS sequence"/>
</dbReference>
<dbReference type="InterPro" id="IPR052290">
    <property type="entry name" value="Sphingo_C9-MT"/>
</dbReference>
<comment type="caution">
    <text evidence="14">The sequence shown here is derived from an EMBL/GenBank/DDBJ whole genome shotgun (WGS) entry which is preliminary data.</text>
</comment>
<keyword evidence="4" id="KW-0444">Lipid biosynthesis</keyword>
<comment type="pathway">
    <text evidence="2">Lipid metabolism.</text>
</comment>
<accession>A0A2S4KY66</accession>
<evidence type="ECO:0000256" key="7">
    <source>
        <dbReference type="ARBA" id="ARBA00022691"/>
    </source>
</evidence>
<dbReference type="PANTHER" id="PTHR45197">
    <property type="entry name" value="SYNTHASE, PUTATIVE (AFU_ORTHOLOGUE AFUA_7G04190)-RELATED"/>
    <property type="match status" value="1"/>
</dbReference>
<organism evidence="14 15">
    <name type="scientific">Tolypocladium paradoxum</name>
    <dbReference type="NCBI Taxonomy" id="94208"/>
    <lineage>
        <taxon>Eukaryota</taxon>
        <taxon>Fungi</taxon>
        <taxon>Dikarya</taxon>
        <taxon>Ascomycota</taxon>
        <taxon>Pezizomycotina</taxon>
        <taxon>Sordariomycetes</taxon>
        <taxon>Hypocreomycetidae</taxon>
        <taxon>Hypocreales</taxon>
        <taxon>Ophiocordycipitaceae</taxon>
        <taxon>Tolypocladium</taxon>
    </lineage>
</organism>
<keyword evidence="8 13" id="KW-0812">Transmembrane</keyword>
<keyword evidence="15" id="KW-1185">Reference proteome</keyword>
<feature type="compositionally biased region" description="Low complexity" evidence="12">
    <location>
        <begin position="87"/>
        <end position="96"/>
    </location>
</feature>
<reference evidence="14 15" key="1">
    <citation type="submission" date="2018-01" db="EMBL/GenBank/DDBJ databases">
        <title>Harnessing the power of phylogenomics to disentangle the directionality and signatures of interkingdom host jumping in the parasitic fungal genus Tolypocladium.</title>
        <authorList>
            <person name="Quandt C.A."/>
            <person name="Patterson W."/>
            <person name="Spatafora J.W."/>
        </authorList>
    </citation>
    <scope>NUCLEOTIDE SEQUENCE [LARGE SCALE GENOMIC DNA]</scope>
    <source>
        <strain evidence="14 15">NRBC 100945</strain>
    </source>
</reference>
<evidence type="ECO:0000256" key="4">
    <source>
        <dbReference type="ARBA" id="ARBA00022516"/>
    </source>
</evidence>
<evidence type="ECO:0000256" key="10">
    <source>
        <dbReference type="ARBA" id="ARBA00023098"/>
    </source>
</evidence>
<dbReference type="GO" id="GO:0032259">
    <property type="term" value="P:methylation"/>
    <property type="evidence" value="ECO:0007669"/>
    <property type="project" value="UniProtKB-KW"/>
</dbReference>
<comment type="subcellular location">
    <subcellularLocation>
        <location evidence="1">Membrane</location>
        <topology evidence="1">Multi-pass membrane protein</topology>
    </subcellularLocation>
</comment>
<keyword evidence="5" id="KW-0489">Methyltransferase</keyword>
<dbReference type="STRING" id="94208.A0A2S4KY66"/>
<dbReference type="PANTHER" id="PTHR45197:SF1">
    <property type="entry name" value="SPHINGOLIPID C9-METHYLTRANSFERASE A-RELATED"/>
    <property type="match status" value="1"/>
</dbReference>
<evidence type="ECO:0000256" key="2">
    <source>
        <dbReference type="ARBA" id="ARBA00005189"/>
    </source>
</evidence>
<evidence type="ECO:0000256" key="8">
    <source>
        <dbReference type="ARBA" id="ARBA00022692"/>
    </source>
</evidence>
<dbReference type="GO" id="GO:0006629">
    <property type="term" value="P:lipid metabolic process"/>
    <property type="evidence" value="ECO:0007669"/>
    <property type="project" value="UniProtKB-KW"/>
</dbReference>
<evidence type="ECO:0000256" key="11">
    <source>
        <dbReference type="ARBA" id="ARBA00023136"/>
    </source>
</evidence>
<keyword evidence="6" id="KW-0808">Transferase</keyword>
<proteinExistence type="inferred from homology"/>
<dbReference type="AlphaFoldDB" id="A0A2S4KY66"/>
<comment type="similarity">
    <text evidence="3">Belongs to the CFA/CMAS family.</text>
</comment>
<sequence>MSATAGSMPTSRAFITTSVGGGIKTMIVLGLITLFAILVLFWTYGSRFSPRINGKVKPPGRPIENYGTFKIEADEAKWSGRNIVPPSIASSTSASPGGCSGHGEIRPNYDRSNDQYACWFLSPRMIYANGIITREETLEELQDTRWLLSARSLA</sequence>
<evidence type="ECO:0000256" key="9">
    <source>
        <dbReference type="ARBA" id="ARBA00022989"/>
    </source>
</evidence>
<evidence type="ECO:0000256" key="1">
    <source>
        <dbReference type="ARBA" id="ARBA00004141"/>
    </source>
</evidence>
<name>A0A2S4KY66_9HYPO</name>
<evidence type="ECO:0000256" key="5">
    <source>
        <dbReference type="ARBA" id="ARBA00022603"/>
    </source>
</evidence>
<feature type="transmembrane region" description="Helical" evidence="13">
    <location>
        <begin position="26"/>
        <end position="45"/>
    </location>
</feature>
<keyword evidence="11 13" id="KW-0472">Membrane</keyword>
<evidence type="ECO:0000256" key="6">
    <source>
        <dbReference type="ARBA" id="ARBA00022679"/>
    </source>
</evidence>
<evidence type="ECO:0000313" key="14">
    <source>
        <dbReference type="EMBL" id="POR35138.1"/>
    </source>
</evidence>
<evidence type="ECO:0000256" key="13">
    <source>
        <dbReference type="SAM" id="Phobius"/>
    </source>
</evidence>
<protein>
    <submittedName>
        <fullName evidence="14">Cyclopropane-fatty-acyl-phospholipid synthase</fullName>
    </submittedName>
</protein>